<dbReference type="Proteomes" id="UP000800039">
    <property type="component" value="Unassembled WGS sequence"/>
</dbReference>
<reference evidence="3" key="1">
    <citation type="submission" date="2020-01" db="EMBL/GenBank/DDBJ databases">
        <authorList>
            <consortium name="DOE Joint Genome Institute"/>
            <person name="Haridas S."/>
            <person name="Albert R."/>
            <person name="Binder M."/>
            <person name="Bloem J."/>
            <person name="Labutti K."/>
            <person name="Salamov A."/>
            <person name="Andreopoulos B."/>
            <person name="Baker S.E."/>
            <person name="Barry K."/>
            <person name="Bills G."/>
            <person name="Bluhm B.H."/>
            <person name="Cannon C."/>
            <person name="Castanera R."/>
            <person name="Culley D.E."/>
            <person name="Daum C."/>
            <person name="Ezra D."/>
            <person name="Gonzalez J.B."/>
            <person name="Henrissat B."/>
            <person name="Kuo A."/>
            <person name="Liang C."/>
            <person name="Lipzen A."/>
            <person name="Lutzoni F."/>
            <person name="Magnuson J."/>
            <person name="Mondo S."/>
            <person name="Nolan M."/>
            <person name="Ohm R."/>
            <person name="Pangilinan J."/>
            <person name="Park H.-J."/>
            <person name="Ramirez L."/>
            <person name="Alfaro M."/>
            <person name="Sun H."/>
            <person name="Tritt A."/>
            <person name="Yoshinaga Y."/>
            <person name="Zwiers L.-H."/>
            <person name="Turgeon B.G."/>
            <person name="Goodwin S.B."/>
            <person name="Spatafora J.W."/>
            <person name="Crous P.W."/>
            <person name="Grigoriev I.V."/>
        </authorList>
    </citation>
    <scope>NUCLEOTIDE SEQUENCE</scope>
    <source>
        <strain evidence="3">CBS 394.84</strain>
    </source>
</reference>
<proteinExistence type="inferred from homology"/>
<comment type="similarity">
    <text evidence="1 2">Belongs to the BolA/IbaG family.</text>
</comment>
<dbReference type="InterPro" id="IPR052275">
    <property type="entry name" value="Mt_Fe-S_assembly_factor"/>
</dbReference>
<evidence type="ECO:0000313" key="4">
    <source>
        <dbReference type="Proteomes" id="UP000800039"/>
    </source>
</evidence>
<comment type="caution">
    <text evidence="3">The sequence shown here is derived from an EMBL/GenBank/DDBJ whole genome shotgun (WGS) entry which is preliminary data.</text>
</comment>
<dbReference type="PANTHER" id="PTHR46188">
    <property type="entry name" value="BOLA-LIKE PROTEIN 3"/>
    <property type="match status" value="1"/>
</dbReference>
<keyword evidence="4" id="KW-1185">Reference proteome</keyword>
<protein>
    <submittedName>
        <fullName evidence="3">Bola-like protein</fullName>
    </submittedName>
</protein>
<dbReference type="GO" id="GO:0005759">
    <property type="term" value="C:mitochondrial matrix"/>
    <property type="evidence" value="ECO:0007669"/>
    <property type="project" value="TreeGrafter"/>
</dbReference>
<dbReference type="SUPFAM" id="SSF82657">
    <property type="entry name" value="BolA-like"/>
    <property type="match status" value="1"/>
</dbReference>
<dbReference type="OrthoDB" id="203381at2759"/>
<organism evidence="3 4">
    <name type="scientific">Cucurbitaria berberidis CBS 394.84</name>
    <dbReference type="NCBI Taxonomy" id="1168544"/>
    <lineage>
        <taxon>Eukaryota</taxon>
        <taxon>Fungi</taxon>
        <taxon>Dikarya</taxon>
        <taxon>Ascomycota</taxon>
        <taxon>Pezizomycotina</taxon>
        <taxon>Dothideomycetes</taxon>
        <taxon>Pleosporomycetidae</taxon>
        <taxon>Pleosporales</taxon>
        <taxon>Pleosporineae</taxon>
        <taxon>Cucurbitariaceae</taxon>
        <taxon>Cucurbitaria</taxon>
    </lineage>
</organism>
<evidence type="ECO:0000256" key="2">
    <source>
        <dbReference type="RuleBase" id="RU003860"/>
    </source>
</evidence>
<dbReference type="Pfam" id="PF01722">
    <property type="entry name" value="BolA"/>
    <property type="match status" value="1"/>
</dbReference>
<evidence type="ECO:0000256" key="1">
    <source>
        <dbReference type="ARBA" id="ARBA00005578"/>
    </source>
</evidence>
<dbReference type="EMBL" id="ML976615">
    <property type="protein sequence ID" value="KAF1847573.1"/>
    <property type="molecule type" value="Genomic_DNA"/>
</dbReference>
<gene>
    <name evidence="3" type="ORF">K460DRAFT_363643</name>
</gene>
<dbReference type="GeneID" id="63850107"/>
<accession>A0A9P4GJS9</accession>
<dbReference type="AlphaFoldDB" id="A0A9P4GJS9"/>
<evidence type="ECO:0000313" key="3">
    <source>
        <dbReference type="EMBL" id="KAF1847573.1"/>
    </source>
</evidence>
<dbReference type="InterPro" id="IPR002634">
    <property type="entry name" value="BolA"/>
</dbReference>
<name>A0A9P4GJS9_9PLEO</name>
<dbReference type="InterPro" id="IPR036065">
    <property type="entry name" value="BolA-like_sf"/>
</dbReference>
<dbReference type="RefSeq" id="XP_040790136.1">
    <property type="nucleotide sequence ID" value="XM_040932856.1"/>
</dbReference>
<dbReference type="Gene3D" id="3.30.300.90">
    <property type="entry name" value="BolA-like"/>
    <property type="match status" value="1"/>
</dbReference>
<sequence length="150" mass="16680">MAPSRALLRRITSASVRPCVRPTARFVSTCAISSQCIRSRSSIHSGLSRRLRFPASCVRSYSQTASTAPEPPEYLNEKELHVFNKIKAELDPVKLEVQDVSGGCGSMYAIEVESPKFKGLTPIKQHKMVNEVLKEEIKGWHGVQLRTRAA</sequence>
<dbReference type="PANTHER" id="PTHR46188:SF1">
    <property type="entry name" value="BOLA-LIKE PROTEIN 3"/>
    <property type="match status" value="1"/>
</dbReference>